<dbReference type="RefSeq" id="WP_005808493.1">
    <property type="nucleotide sequence ID" value="NZ_JH414441.1"/>
</dbReference>
<dbReference type="HOGENOM" id="CLU_575858_0_0_9"/>
<dbReference type="NCBIfam" id="NF047561">
    <property type="entry name" value="orf58_phage_fam"/>
    <property type="match status" value="1"/>
</dbReference>
<dbReference type="InterPro" id="IPR054496">
    <property type="entry name" value="E217_GP41"/>
</dbReference>
<organism evidence="1 2">
    <name type="scientific">Desulfitobacterium hafniense DP7</name>
    <dbReference type="NCBI Taxonomy" id="537010"/>
    <lineage>
        <taxon>Bacteria</taxon>
        <taxon>Bacillati</taxon>
        <taxon>Bacillota</taxon>
        <taxon>Clostridia</taxon>
        <taxon>Eubacteriales</taxon>
        <taxon>Desulfitobacteriaceae</taxon>
        <taxon>Desulfitobacterium</taxon>
    </lineage>
</organism>
<dbReference type="Pfam" id="PF22759">
    <property type="entry name" value="E217_GP41"/>
    <property type="match status" value="1"/>
</dbReference>
<reference evidence="1 2" key="1">
    <citation type="submission" date="2011-08" db="EMBL/GenBank/DDBJ databases">
        <authorList>
            <person name="Weinstock G."/>
            <person name="Sodergren E."/>
            <person name="Clifton S."/>
            <person name="Fulton L."/>
            <person name="Fulton B."/>
            <person name="Courtney L."/>
            <person name="Fronick C."/>
            <person name="Harrison M."/>
            <person name="Strong C."/>
            <person name="Farmer C."/>
            <person name="Delahaunty K."/>
            <person name="Markovic C."/>
            <person name="Hall O."/>
            <person name="Minx P."/>
            <person name="Tomlinson C."/>
            <person name="Mitreva M."/>
            <person name="Hou S."/>
            <person name="Chen J."/>
            <person name="Wollam A."/>
            <person name="Pepin K.H."/>
            <person name="Johnson M."/>
            <person name="Bhonagiri V."/>
            <person name="Zhang X."/>
            <person name="Suruliraj S."/>
            <person name="Warren W."/>
            <person name="Chinwalla A."/>
            <person name="Mardis E.R."/>
            <person name="Wilson R.K."/>
        </authorList>
    </citation>
    <scope>NUCLEOTIDE SEQUENCE [LARGE SCALE GENOMIC DNA]</scope>
    <source>
        <strain evidence="1 2">DP7</strain>
    </source>
</reference>
<name>G9XHG8_DESHA</name>
<gene>
    <name evidence="1" type="ORF">HMPREF0322_00393</name>
</gene>
<sequence>MADWQALAQSRASIQNCPVNIVLATVEAETGGRNVTGDNGNALGYGQVWPKWHMASFQSAGKMLGISVPSDHASLTSLVLSNDTFSMAVAVEVIKKYWQSSGGDWSKFTYSYVGPAIPNSDFQRRLAIWNKYNNSNFDYSSSAPNVAAGTSAVAQLPSTNYGVIPESQKIGGKLYGRKYRVIVSDESGDKALDVSELRIVFSCEKVMAAQPQYTEATIYNLSVETENKLIKEGYRIVIEAGYDSDQYGLIFDGNVLQVLRSKENGTDYTLSLIAADGDLPLNYSVSAFSLLRGQNAREALQKGLDTASVPTDLGYAANVLSRNTLPRGKVSFGMTRDLLLNLAQSVQGTAYVENGKINIITADDYPEGEIVSLDPSSGLIGVPEQTEAGIAIKCLLNPRIKIGSFLHVNNSLIRTSQVKQGQTFYGLDKDGIYRVIKLTHKGDTRGQDWYTECDCITQSGVLPALVANGYQSMF</sequence>
<dbReference type="EMBL" id="AFZX01000010">
    <property type="protein sequence ID" value="EHL08970.1"/>
    <property type="molecule type" value="Genomic_DNA"/>
</dbReference>
<evidence type="ECO:0000313" key="1">
    <source>
        <dbReference type="EMBL" id="EHL08970.1"/>
    </source>
</evidence>
<protein>
    <submittedName>
        <fullName evidence="1">Uncharacterized protein</fullName>
    </submittedName>
</protein>
<accession>G9XHG8</accession>
<dbReference type="AlphaFoldDB" id="G9XHG8"/>
<comment type="caution">
    <text evidence="1">The sequence shown here is derived from an EMBL/GenBank/DDBJ whole genome shotgun (WGS) entry which is preliminary data.</text>
</comment>
<dbReference type="PATRIC" id="fig|537010.4.peg.368"/>
<evidence type="ECO:0000313" key="2">
    <source>
        <dbReference type="Proteomes" id="UP000004416"/>
    </source>
</evidence>
<proteinExistence type="predicted"/>
<dbReference type="Proteomes" id="UP000004416">
    <property type="component" value="Unassembled WGS sequence"/>
</dbReference>